<keyword evidence="7" id="KW-1185">Reference proteome</keyword>
<accession>A0A3R9ZJ53</accession>
<comment type="subcellular location">
    <subcellularLocation>
        <location evidence="3">Cytoplasm</location>
    </subcellularLocation>
</comment>
<dbReference type="OrthoDB" id="9805006at2"/>
<dbReference type="Gene3D" id="3.30.300.70">
    <property type="entry name" value="RimP-like superfamily, N-terminal"/>
    <property type="match status" value="1"/>
</dbReference>
<gene>
    <name evidence="3" type="primary">rimP</name>
    <name evidence="6" type="ORF">EIC27_06365</name>
</gene>
<comment type="function">
    <text evidence="3">Required for maturation of 30S ribosomal subunits.</text>
</comment>
<reference evidence="7" key="1">
    <citation type="submission" date="2018-11" db="EMBL/GenBank/DDBJ databases">
        <title>Phylogenetic, genomic, and biogeographic characterization of a novel and ubiquitous marine invertebrate-associated Rickettsiales parasite, Candidatus Marinoinvertebrata rohwerii, gen. nov., sp. nov.</title>
        <authorList>
            <person name="Klinges J.G."/>
            <person name="Rosales S.M."/>
            <person name="Mcminds R."/>
            <person name="Shaver E.C."/>
            <person name="Shantz A."/>
            <person name="Peters E.C."/>
            <person name="Burkepile D.E."/>
            <person name="Silliman B.R."/>
            <person name="Vega Thurber R.L."/>
        </authorList>
    </citation>
    <scope>NUCLEOTIDE SEQUENCE [LARGE SCALE GENOMIC DNA]</scope>
    <source>
        <strain evidence="7">a_cerv_44</strain>
    </source>
</reference>
<proteinExistence type="inferred from homology"/>
<dbReference type="Gene3D" id="2.30.30.180">
    <property type="entry name" value="Ribosome maturation factor RimP, C-terminal domain"/>
    <property type="match status" value="1"/>
</dbReference>
<evidence type="ECO:0000259" key="4">
    <source>
        <dbReference type="Pfam" id="PF02576"/>
    </source>
</evidence>
<dbReference type="Proteomes" id="UP000279470">
    <property type="component" value="Unassembled WGS sequence"/>
</dbReference>
<dbReference type="CDD" id="cd01734">
    <property type="entry name" value="YlxS_C"/>
    <property type="match status" value="1"/>
</dbReference>
<name>A0A3R9ZJ53_9RICK</name>
<dbReference type="InterPro" id="IPR036847">
    <property type="entry name" value="RimP_C_sf"/>
</dbReference>
<dbReference type="InterPro" id="IPR035956">
    <property type="entry name" value="RimP_N_sf"/>
</dbReference>
<feature type="domain" description="Ribosome maturation factor RimP C-terminal" evidence="5">
    <location>
        <begin position="108"/>
        <end position="174"/>
    </location>
</feature>
<dbReference type="Pfam" id="PF02576">
    <property type="entry name" value="RimP_N"/>
    <property type="match status" value="1"/>
</dbReference>
<sequence>MICNQLILCLLQIIKMFNVYNTQKEKELVQLLEEVIKKDVYEIIRVRTLKNSREKKCQIMIDKVDDTQVGIADCENVNKVIIEILKLNDLGLSDYTIEVSSPGIDRPLTRLKDFIKHKGKLIKINTLFKVLDKKNFKGYIEEVKDEYILMKTKDEDDIITIRFDSILEAYLQYEHNIN</sequence>
<dbReference type="GO" id="GO:0000028">
    <property type="term" value="P:ribosomal small subunit assembly"/>
    <property type="evidence" value="ECO:0007669"/>
    <property type="project" value="TreeGrafter"/>
</dbReference>
<evidence type="ECO:0000256" key="3">
    <source>
        <dbReference type="HAMAP-Rule" id="MF_01077"/>
    </source>
</evidence>
<dbReference type="PANTHER" id="PTHR33867">
    <property type="entry name" value="RIBOSOME MATURATION FACTOR RIMP"/>
    <property type="match status" value="1"/>
</dbReference>
<evidence type="ECO:0000256" key="1">
    <source>
        <dbReference type="ARBA" id="ARBA00022490"/>
    </source>
</evidence>
<dbReference type="InterPro" id="IPR028998">
    <property type="entry name" value="RimP_C"/>
</dbReference>
<evidence type="ECO:0000313" key="7">
    <source>
        <dbReference type="Proteomes" id="UP000279470"/>
    </source>
</evidence>
<evidence type="ECO:0000256" key="2">
    <source>
        <dbReference type="ARBA" id="ARBA00022517"/>
    </source>
</evidence>
<keyword evidence="1 3" id="KW-0963">Cytoplasm</keyword>
<evidence type="ECO:0000259" key="5">
    <source>
        <dbReference type="Pfam" id="PF17384"/>
    </source>
</evidence>
<comment type="caution">
    <text evidence="6">The sequence shown here is derived from an EMBL/GenBank/DDBJ whole genome shotgun (WGS) entry which is preliminary data.</text>
</comment>
<dbReference type="GO" id="GO:0005829">
    <property type="term" value="C:cytosol"/>
    <property type="evidence" value="ECO:0007669"/>
    <property type="project" value="TreeGrafter"/>
</dbReference>
<evidence type="ECO:0000313" key="6">
    <source>
        <dbReference type="EMBL" id="RST62350.1"/>
    </source>
</evidence>
<dbReference type="EMBL" id="RXFM01000111">
    <property type="protein sequence ID" value="RST62350.1"/>
    <property type="molecule type" value="Genomic_DNA"/>
</dbReference>
<dbReference type="Pfam" id="PF17384">
    <property type="entry name" value="DUF150_C"/>
    <property type="match status" value="1"/>
</dbReference>
<dbReference type="InterPro" id="IPR028989">
    <property type="entry name" value="RimP_N"/>
</dbReference>
<dbReference type="PANTHER" id="PTHR33867:SF1">
    <property type="entry name" value="RIBOSOME MATURATION FACTOR RIMP"/>
    <property type="match status" value="1"/>
</dbReference>
<dbReference type="GO" id="GO:0006412">
    <property type="term" value="P:translation"/>
    <property type="evidence" value="ECO:0007669"/>
    <property type="project" value="TreeGrafter"/>
</dbReference>
<dbReference type="AlphaFoldDB" id="A0A3R9ZJ53"/>
<dbReference type="SUPFAM" id="SSF75420">
    <property type="entry name" value="YhbC-like, N-terminal domain"/>
    <property type="match status" value="1"/>
</dbReference>
<keyword evidence="2 3" id="KW-0690">Ribosome biogenesis</keyword>
<dbReference type="InterPro" id="IPR003728">
    <property type="entry name" value="Ribosome_maturation_RimP"/>
</dbReference>
<feature type="domain" description="Ribosome maturation factor RimP N-terminal" evidence="4">
    <location>
        <begin position="31"/>
        <end position="105"/>
    </location>
</feature>
<dbReference type="HAMAP" id="MF_01077">
    <property type="entry name" value="RimP"/>
    <property type="match status" value="1"/>
</dbReference>
<organism evidence="6 7">
    <name type="scientific">Candidatus Aquarickettsia rohweri</name>
    <dbReference type="NCBI Taxonomy" id="2602574"/>
    <lineage>
        <taxon>Bacteria</taxon>
        <taxon>Pseudomonadati</taxon>
        <taxon>Pseudomonadota</taxon>
        <taxon>Alphaproteobacteria</taxon>
        <taxon>Rickettsiales</taxon>
        <taxon>Candidatus Midichloriaceae</taxon>
        <taxon>Candidatus Aquarickettsia</taxon>
    </lineage>
</organism>
<dbReference type="SUPFAM" id="SSF74942">
    <property type="entry name" value="YhbC-like, C-terminal domain"/>
    <property type="match status" value="1"/>
</dbReference>
<comment type="similarity">
    <text evidence="3">Belongs to the RimP family.</text>
</comment>
<protein>
    <recommendedName>
        <fullName evidence="3">Ribosome maturation factor RimP</fullName>
    </recommendedName>
</protein>